<reference evidence="3 5" key="1">
    <citation type="submission" date="2019-08" db="EMBL/GenBank/DDBJ databases">
        <title>Whole genome of Aphis craccivora.</title>
        <authorList>
            <person name="Voronova N.V."/>
            <person name="Shulinski R.S."/>
            <person name="Bandarenka Y.V."/>
            <person name="Zhorov D.G."/>
            <person name="Warner D."/>
        </authorList>
    </citation>
    <scope>NUCLEOTIDE SEQUENCE [LARGE SCALE GENOMIC DNA]</scope>
    <source>
        <strain evidence="3">180601</strain>
        <tissue evidence="3">Whole Body</tissue>
    </source>
</reference>
<comment type="caution">
    <text evidence="3">The sequence shown here is derived from an EMBL/GenBank/DDBJ whole genome shotgun (WGS) entry which is preliminary data.</text>
</comment>
<dbReference type="PANTHER" id="PTHR46599">
    <property type="entry name" value="PIGGYBAC TRANSPOSABLE ELEMENT-DERIVED PROTEIN 4"/>
    <property type="match status" value="1"/>
</dbReference>
<evidence type="ECO:0000259" key="2">
    <source>
        <dbReference type="Pfam" id="PF13843"/>
    </source>
</evidence>
<sequence length="604" mass="70424">MNSQEQIVNQLLDEDFDSYDSDVSMIDDSDADPNFYPPGVAENGGSTRSSPDESNYDLSNSNALVPQRQNLDLSDDEYSTEVSSSSSSDESEKNDEDSDWVDDYKTIFDFKFNSNSSGIKLNILESAKESPIEIFNQIWTDDILEIIISSTNNYGKNLTLKNRPHNKNSRSSTFKNTDKEEINKFLGLCLLFGSAKFSVLRDAFSNNPLYYYPIAKKIMSGRRFEQLLNSFSVEYADKIVSADGPMKKLEPVYTMLIDNFQNAFYPRIELSLDESLLLHRGRLGFRQYIKGKKAKYGIKFYELCCPDGYVLNIEMYKGKQFSNAALTSKIDNLVLRLMAPYLNKGHHLFMDNYYNSVNLSNLLLKHKTHTTGTLRSNRRGNPKYVVQKKLKKGDHIWKRQNSVYISKWKDKRDVLCITTNYQPKMIVSKNKYGQEKLKPIEIARYNDYMSGVDRADQMISYYSCPRKSAKWYKKVIFHLLDVAVWNSFFLYKQHFGCHDFRFKTYRDLLIKDLIKIPKNKTATELFQLKKYSRKSNQREDHLRDDHFEEPIPLPPNFKRQKKFKNCMQCYKQKTRKQTSIQCQKCKVPLCPLCFKDFHAVQPEG</sequence>
<proteinExistence type="predicted"/>
<keyword evidence="5" id="KW-1185">Reference proteome</keyword>
<evidence type="ECO:0000313" key="3">
    <source>
        <dbReference type="EMBL" id="KAF0711300.1"/>
    </source>
</evidence>
<gene>
    <name evidence="4" type="ORF">FWK35_00006350</name>
    <name evidence="3" type="ORF">FWK35_00038383</name>
</gene>
<dbReference type="OrthoDB" id="6771660at2759"/>
<name>A0A6G0VVQ4_APHCR</name>
<dbReference type="Proteomes" id="UP000478052">
    <property type="component" value="Unassembled WGS sequence"/>
</dbReference>
<dbReference type="EMBL" id="VUJU01003990">
    <property type="protein sequence ID" value="KAF0755896.1"/>
    <property type="molecule type" value="Genomic_DNA"/>
</dbReference>
<evidence type="ECO:0000256" key="1">
    <source>
        <dbReference type="SAM" id="MobiDB-lite"/>
    </source>
</evidence>
<feature type="domain" description="PiggyBac transposable element-derived protein" evidence="2">
    <location>
        <begin position="130"/>
        <end position="488"/>
    </location>
</feature>
<organism evidence="3 5">
    <name type="scientific">Aphis craccivora</name>
    <name type="common">Cowpea aphid</name>
    <dbReference type="NCBI Taxonomy" id="307492"/>
    <lineage>
        <taxon>Eukaryota</taxon>
        <taxon>Metazoa</taxon>
        <taxon>Ecdysozoa</taxon>
        <taxon>Arthropoda</taxon>
        <taxon>Hexapoda</taxon>
        <taxon>Insecta</taxon>
        <taxon>Pterygota</taxon>
        <taxon>Neoptera</taxon>
        <taxon>Paraneoptera</taxon>
        <taxon>Hemiptera</taxon>
        <taxon>Sternorrhyncha</taxon>
        <taxon>Aphidomorpha</taxon>
        <taxon>Aphidoidea</taxon>
        <taxon>Aphididae</taxon>
        <taxon>Aphidini</taxon>
        <taxon>Aphis</taxon>
        <taxon>Aphis</taxon>
    </lineage>
</organism>
<feature type="region of interest" description="Disordered" evidence="1">
    <location>
        <begin position="1"/>
        <end position="98"/>
    </location>
</feature>
<dbReference type="PANTHER" id="PTHR46599:SF3">
    <property type="entry name" value="PIGGYBAC TRANSPOSABLE ELEMENT-DERIVED PROTEIN 4"/>
    <property type="match status" value="1"/>
</dbReference>
<evidence type="ECO:0000313" key="4">
    <source>
        <dbReference type="EMBL" id="KAF0755896.1"/>
    </source>
</evidence>
<protein>
    <submittedName>
        <fullName evidence="3">PiggyBac transposable element-derived protein 4-like</fullName>
    </submittedName>
</protein>
<feature type="compositionally biased region" description="Acidic residues" evidence="1">
    <location>
        <begin position="12"/>
        <end position="31"/>
    </location>
</feature>
<dbReference type="Pfam" id="PF13843">
    <property type="entry name" value="DDE_Tnp_1_7"/>
    <property type="match status" value="1"/>
</dbReference>
<dbReference type="EMBL" id="VUJU01011312">
    <property type="protein sequence ID" value="KAF0711300.1"/>
    <property type="molecule type" value="Genomic_DNA"/>
</dbReference>
<feature type="compositionally biased region" description="Polar residues" evidence="1">
    <location>
        <begin position="44"/>
        <end position="72"/>
    </location>
</feature>
<dbReference type="AlphaFoldDB" id="A0A6G0VVQ4"/>
<evidence type="ECO:0000313" key="5">
    <source>
        <dbReference type="Proteomes" id="UP000478052"/>
    </source>
</evidence>
<accession>A0A6G0VVQ4</accession>
<dbReference type="InterPro" id="IPR029526">
    <property type="entry name" value="PGBD"/>
</dbReference>